<protein>
    <submittedName>
        <fullName evidence="1">Uncharacterized protein</fullName>
    </submittedName>
</protein>
<dbReference type="EMBL" id="CP016286">
    <property type="protein sequence ID" value="ANP88276.1"/>
    <property type="molecule type" value="Genomic_DNA"/>
</dbReference>
<dbReference type="RefSeq" id="WP_065282109.1">
    <property type="nucleotide sequence ID" value="NZ_CP016286.1"/>
</dbReference>
<evidence type="ECO:0000313" key="1">
    <source>
        <dbReference type="EMBL" id="ANP88276.1"/>
    </source>
</evidence>
<reference evidence="1 2" key="1">
    <citation type="submission" date="2016-06" db="EMBL/GenBank/DDBJ databases">
        <title>Microsymbionts genomes from the relict species Vavilovia formosa.</title>
        <authorList>
            <person name="Chirak E."/>
            <person name="Kimeklis A."/>
            <person name="Andronov E."/>
        </authorList>
    </citation>
    <scope>NUCLEOTIDE SEQUENCE [LARGE SCALE GENOMIC DNA]</scope>
    <source>
        <strain evidence="1 2">Vaf10</strain>
    </source>
</reference>
<sequence length="336" mass="38019">MAEIAEILESEEMAEVMRAVEALKQRFGAHPGSIPFQRNDGQHLWPIALTRVGRYKPDVVLKILLDDHEYYPGYKAILAAGFGGWLIAPRSKEVREALVVHAAVAHMDRAESLASIDTSFTVQKDIAARYLFTGTDFLVEVYDCLGGHRAFGEAPSFDELWDAFESVEKTINTASRAITYLHHATDRFGSPGSRFVPSLNKAVSVLDELKNAKKSDPSAQQYVSRSLLHQRWSQNKQTLALLYSASTIRINRRTLLQIILDGFFSYEDHRSYLETWVGRARYVATHIFARMKGDLELERKTHRILGEGKITPFSPPKLDDAELASFKRTFRNFING</sequence>
<dbReference type="OrthoDB" id="8400929at2"/>
<accession>A0A1B1CF15</accession>
<evidence type="ECO:0000313" key="2">
    <source>
        <dbReference type="Proteomes" id="UP000092691"/>
    </source>
</evidence>
<organism evidence="1 2">
    <name type="scientific">Rhizobium leguminosarum</name>
    <dbReference type="NCBI Taxonomy" id="384"/>
    <lineage>
        <taxon>Bacteria</taxon>
        <taxon>Pseudomonadati</taxon>
        <taxon>Pseudomonadota</taxon>
        <taxon>Alphaproteobacteria</taxon>
        <taxon>Hyphomicrobiales</taxon>
        <taxon>Rhizobiaceae</taxon>
        <taxon>Rhizobium/Agrobacterium group</taxon>
        <taxon>Rhizobium</taxon>
    </lineage>
</organism>
<dbReference type="Proteomes" id="UP000092691">
    <property type="component" value="Chromosome"/>
</dbReference>
<proteinExistence type="predicted"/>
<gene>
    <name evidence="1" type="ORF">BA011_22755</name>
</gene>
<name>A0A1B1CF15_RHILE</name>
<dbReference type="AlphaFoldDB" id="A0A1B1CF15"/>